<evidence type="ECO:0000256" key="6">
    <source>
        <dbReference type="ARBA" id="ARBA00023136"/>
    </source>
</evidence>
<feature type="region of interest" description="Disordered" evidence="8">
    <location>
        <begin position="1"/>
        <end position="35"/>
    </location>
</feature>
<evidence type="ECO:0000256" key="7">
    <source>
        <dbReference type="RuleBase" id="RU363032"/>
    </source>
</evidence>
<feature type="domain" description="ABC transmembrane type-1" evidence="9">
    <location>
        <begin position="106"/>
        <end position="308"/>
    </location>
</feature>
<accession>A0ABV6M3D4</accession>
<comment type="caution">
    <text evidence="10">The sequence shown here is derived from an EMBL/GenBank/DDBJ whole genome shotgun (WGS) entry which is preliminary data.</text>
</comment>
<keyword evidence="2 7" id="KW-0813">Transport</keyword>
<dbReference type="PANTHER" id="PTHR43744">
    <property type="entry name" value="ABC TRANSPORTER PERMEASE PROTEIN MG189-RELATED-RELATED"/>
    <property type="match status" value="1"/>
</dbReference>
<keyword evidence="4 7" id="KW-0812">Transmembrane</keyword>
<evidence type="ECO:0000313" key="10">
    <source>
        <dbReference type="EMBL" id="MFC0529193.1"/>
    </source>
</evidence>
<comment type="similarity">
    <text evidence="7">Belongs to the binding-protein-dependent transport system permease family.</text>
</comment>
<feature type="transmembrane region" description="Helical" evidence="7">
    <location>
        <begin position="142"/>
        <end position="161"/>
    </location>
</feature>
<feature type="transmembrane region" description="Helical" evidence="7">
    <location>
        <begin position="106"/>
        <end position="130"/>
    </location>
</feature>
<evidence type="ECO:0000259" key="9">
    <source>
        <dbReference type="PROSITE" id="PS50928"/>
    </source>
</evidence>
<dbReference type="SUPFAM" id="SSF161098">
    <property type="entry name" value="MetI-like"/>
    <property type="match status" value="1"/>
</dbReference>
<dbReference type="InterPro" id="IPR000515">
    <property type="entry name" value="MetI-like"/>
</dbReference>
<dbReference type="Gene3D" id="1.10.3720.10">
    <property type="entry name" value="MetI-like"/>
    <property type="match status" value="1"/>
</dbReference>
<dbReference type="RefSeq" id="WP_377251705.1">
    <property type="nucleotide sequence ID" value="NZ_JBHLUH010000026.1"/>
</dbReference>
<evidence type="ECO:0000256" key="4">
    <source>
        <dbReference type="ARBA" id="ARBA00022692"/>
    </source>
</evidence>
<dbReference type="InterPro" id="IPR035906">
    <property type="entry name" value="MetI-like_sf"/>
</dbReference>
<evidence type="ECO:0000256" key="1">
    <source>
        <dbReference type="ARBA" id="ARBA00004651"/>
    </source>
</evidence>
<keyword evidence="3" id="KW-1003">Cell membrane</keyword>
<proteinExistence type="inferred from homology"/>
<feature type="transmembrane region" description="Helical" evidence="7">
    <location>
        <begin position="287"/>
        <end position="308"/>
    </location>
</feature>
<organism evidence="10 11">
    <name type="scientific">Phytohabitans kaempferiae</name>
    <dbReference type="NCBI Taxonomy" id="1620943"/>
    <lineage>
        <taxon>Bacteria</taxon>
        <taxon>Bacillati</taxon>
        <taxon>Actinomycetota</taxon>
        <taxon>Actinomycetes</taxon>
        <taxon>Micromonosporales</taxon>
        <taxon>Micromonosporaceae</taxon>
    </lineage>
</organism>
<keyword evidence="11" id="KW-1185">Reference proteome</keyword>
<dbReference type="EMBL" id="JBHLUH010000026">
    <property type="protein sequence ID" value="MFC0529193.1"/>
    <property type="molecule type" value="Genomic_DNA"/>
</dbReference>
<comment type="subcellular location">
    <subcellularLocation>
        <location evidence="1 7">Cell membrane</location>
        <topology evidence="1 7">Multi-pass membrane protein</topology>
    </subcellularLocation>
</comment>
<feature type="transmembrane region" description="Helical" evidence="7">
    <location>
        <begin position="43"/>
        <end position="65"/>
    </location>
</feature>
<sequence length="323" mass="34793">MTSGLVTPPATAVRPASGARPRRPRSGRGERPSWMGEPSRLGIGARGLVLGLGCLAVVVPFWAVLMTSIASPAEITRAGGFVLWTREPTLDAYQAVLSGGIVTRALIVSVGITVVGTALSLVATIALAYALSRPGSLLHKPILLMTLFTLLFNPGMIPMYLTVKQLGLLDNYLALILPVLVNAFNVIVMRAFFLEIPDELLDSAHIDGAGELRILLRIVLPLSKAVVAVIGLFYAVAYWNAFFSAMLYMQSPEKWPLQLVLRTYVVNNTPIGSDQLSSNLENLPPQISVQMAILVISILPILLIYPFIQKHFAKGLMVGAVKG</sequence>
<dbReference type="CDD" id="cd06261">
    <property type="entry name" value="TM_PBP2"/>
    <property type="match status" value="1"/>
</dbReference>
<feature type="transmembrane region" description="Helical" evidence="7">
    <location>
        <begin position="173"/>
        <end position="193"/>
    </location>
</feature>
<evidence type="ECO:0000256" key="5">
    <source>
        <dbReference type="ARBA" id="ARBA00022989"/>
    </source>
</evidence>
<protein>
    <submittedName>
        <fullName evidence="10">Carbohydrate ABC transporter permease</fullName>
    </submittedName>
</protein>
<dbReference type="Pfam" id="PF00528">
    <property type="entry name" value="BPD_transp_1"/>
    <property type="match status" value="1"/>
</dbReference>
<dbReference type="Proteomes" id="UP001589867">
    <property type="component" value="Unassembled WGS sequence"/>
</dbReference>
<gene>
    <name evidence="10" type="ORF">ACFFIA_16180</name>
</gene>
<keyword evidence="6 7" id="KW-0472">Membrane</keyword>
<name>A0ABV6M3D4_9ACTN</name>
<evidence type="ECO:0000256" key="8">
    <source>
        <dbReference type="SAM" id="MobiDB-lite"/>
    </source>
</evidence>
<dbReference type="PANTHER" id="PTHR43744:SF9">
    <property type="entry name" value="POLYGALACTURONAN_RHAMNOGALACTURONAN TRANSPORT SYSTEM PERMEASE PROTEIN YTCP"/>
    <property type="match status" value="1"/>
</dbReference>
<evidence type="ECO:0000313" key="11">
    <source>
        <dbReference type="Proteomes" id="UP001589867"/>
    </source>
</evidence>
<dbReference type="PROSITE" id="PS50928">
    <property type="entry name" value="ABC_TM1"/>
    <property type="match status" value="1"/>
</dbReference>
<feature type="transmembrane region" description="Helical" evidence="7">
    <location>
        <begin position="214"/>
        <end position="239"/>
    </location>
</feature>
<evidence type="ECO:0000256" key="2">
    <source>
        <dbReference type="ARBA" id="ARBA00022448"/>
    </source>
</evidence>
<evidence type="ECO:0000256" key="3">
    <source>
        <dbReference type="ARBA" id="ARBA00022475"/>
    </source>
</evidence>
<keyword evidence="5 7" id="KW-1133">Transmembrane helix</keyword>
<reference evidence="10 11" key="1">
    <citation type="submission" date="2024-09" db="EMBL/GenBank/DDBJ databases">
        <authorList>
            <person name="Sun Q."/>
            <person name="Mori K."/>
        </authorList>
    </citation>
    <scope>NUCLEOTIDE SEQUENCE [LARGE SCALE GENOMIC DNA]</scope>
    <source>
        <strain evidence="10 11">TBRC 3947</strain>
    </source>
</reference>